<feature type="modified residue" description="N6-(pyridoxal phosphate)lysine" evidence="5">
    <location>
        <position position="236"/>
    </location>
</feature>
<dbReference type="GO" id="GO:0005737">
    <property type="term" value="C:cytoplasm"/>
    <property type="evidence" value="ECO:0007669"/>
    <property type="project" value="UniProtKB-SubCell"/>
</dbReference>
<dbReference type="EMBL" id="JALP01000258">
    <property type="protein sequence ID" value="THG89156.1"/>
    <property type="molecule type" value="Genomic_DNA"/>
</dbReference>
<dbReference type="GO" id="GO:0030170">
    <property type="term" value="F:pyridoxal phosphate binding"/>
    <property type="evidence" value="ECO:0007669"/>
    <property type="project" value="InterPro"/>
</dbReference>
<feature type="binding site" evidence="5">
    <location>
        <position position="264"/>
    </location>
    <ligand>
        <name>N(2)-acetyl-L-ornithine</name>
        <dbReference type="ChEBI" id="CHEBI:57805"/>
    </ligand>
</feature>
<comment type="pathway">
    <text evidence="5">Amino-acid biosynthesis; L-arginine biosynthesis; N(2)-acetyl-L-ornithine from L-glutamate: step 4/4.</text>
</comment>
<gene>
    <name evidence="5 7" type="primary">argD</name>
    <name evidence="7" type="ORF">AJ85_19300</name>
    <name evidence="6" type="ORF">BALCAV_0210770</name>
</gene>
<evidence type="ECO:0000256" key="5">
    <source>
        <dbReference type="HAMAP-Rule" id="MF_01107"/>
    </source>
</evidence>
<dbReference type="GO" id="GO:0042802">
    <property type="term" value="F:identical protein binding"/>
    <property type="evidence" value="ECO:0007669"/>
    <property type="project" value="TreeGrafter"/>
</dbReference>
<dbReference type="PANTHER" id="PTHR11986">
    <property type="entry name" value="AMINOTRANSFERASE CLASS III"/>
    <property type="match status" value="1"/>
</dbReference>
<dbReference type="Gene3D" id="3.90.1150.10">
    <property type="entry name" value="Aspartate Aminotransferase, domain 1"/>
    <property type="match status" value="1"/>
</dbReference>
<keyword evidence="4 5" id="KW-0663">Pyridoxal phosphate</keyword>
<keyword evidence="1 5" id="KW-0032">Aminotransferase</keyword>
<dbReference type="Proteomes" id="UP000002754">
    <property type="component" value="Unassembled WGS sequence"/>
</dbReference>
<dbReference type="InterPro" id="IPR015421">
    <property type="entry name" value="PyrdxlP-dep_Trfase_major"/>
</dbReference>
<reference evidence="6 8" key="1">
    <citation type="journal article" date="2014" name="Genome Announc.">
        <title>Draft Genome Sequence of Bacillus alcalophilus AV1934, a Classic Alkaliphile Isolated from Human Feces in 1934.</title>
        <authorList>
            <person name="Attie O."/>
            <person name="Jayaprakash A."/>
            <person name="Shah H."/>
            <person name="Paulsen I.T."/>
            <person name="Morino M."/>
            <person name="Takahashi Y."/>
            <person name="Narumi I."/>
            <person name="Sachidanandam R."/>
            <person name="Satoh K."/>
            <person name="Ito M."/>
            <person name="Krulwich T.A."/>
        </authorList>
    </citation>
    <scope>NUCLEOTIDE SEQUENCE [LARGE SCALE GENOMIC DNA]</scope>
    <source>
        <strain evidence="6 8">AV1934</strain>
    </source>
</reference>
<feature type="binding site" evidence="5">
    <location>
        <position position="122"/>
    </location>
    <ligand>
        <name>pyridoxal 5'-phosphate</name>
        <dbReference type="ChEBI" id="CHEBI:597326"/>
    </ligand>
</feature>
<dbReference type="InterPro" id="IPR015424">
    <property type="entry name" value="PyrdxlP-dep_Trfase"/>
</dbReference>
<dbReference type="InterPro" id="IPR005814">
    <property type="entry name" value="Aminotrans_3"/>
</dbReference>
<evidence type="ECO:0000313" key="8">
    <source>
        <dbReference type="Proteomes" id="UP000002754"/>
    </source>
</evidence>
<feature type="binding site" evidence="5">
    <location>
        <position position="125"/>
    </location>
    <ligand>
        <name>N(2)-acetyl-L-ornithine</name>
        <dbReference type="ChEBI" id="CHEBI:57805"/>
    </ligand>
</feature>
<dbReference type="GO" id="GO:0003992">
    <property type="term" value="F:N2-acetyl-L-ornithine:2-oxoglutarate 5-aminotransferase activity"/>
    <property type="evidence" value="ECO:0007669"/>
    <property type="project" value="UniProtKB-UniRule"/>
</dbReference>
<dbReference type="OrthoDB" id="9807885at2"/>
<dbReference type="EMBL" id="ALPT02000031">
    <property type="protein sequence ID" value="KGA97384.1"/>
    <property type="molecule type" value="Genomic_DNA"/>
</dbReference>
<feature type="binding site" evidence="5">
    <location>
        <begin position="95"/>
        <end position="96"/>
    </location>
    <ligand>
        <name>pyridoxal 5'-phosphate</name>
        <dbReference type="ChEBI" id="CHEBI:597326"/>
    </ligand>
</feature>
<dbReference type="InterPro" id="IPR015422">
    <property type="entry name" value="PyrdxlP-dep_Trfase_small"/>
</dbReference>
<feature type="binding site" evidence="5">
    <location>
        <begin position="207"/>
        <end position="210"/>
    </location>
    <ligand>
        <name>pyridoxal 5'-phosphate</name>
        <dbReference type="ChEBI" id="CHEBI:597326"/>
    </ligand>
</feature>
<dbReference type="InterPro" id="IPR050103">
    <property type="entry name" value="Class-III_PLP-dep_AT"/>
</dbReference>
<evidence type="ECO:0000256" key="4">
    <source>
        <dbReference type="ARBA" id="ARBA00022898"/>
    </source>
</evidence>
<evidence type="ECO:0000313" key="7">
    <source>
        <dbReference type="EMBL" id="THG89156.1"/>
    </source>
</evidence>
<dbReference type="FunFam" id="3.40.640.10:FF:000004">
    <property type="entry name" value="Acetylornithine aminotransferase"/>
    <property type="match status" value="1"/>
</dbReference>
<proteinExistence type="inferred from homology"/>
<comment type="similarity">
    <text evidence="5">Belongs to the class-III pyridoxal-phosphate-dependent aminotransferase family. ArgD subfamily.</text>
</comment>
<evidence type="ECO:0000256" key="1">
    <source>
        <dbReference type="ARBA" id="ARBA00022576"/>
    </source>
</evidence>
<dbReference type="NCBIfam" id="NF002325">
    <property type="entry name" value="PRK01278.1"/>
    <property type="match status" value="1"/>
</dbReference>
<evidence type="ECO:0000256" key="3">
    <source>
        <dbReference type="ARBA" id="ARBA00022679"/>
    </source>
</evidence>
<comment type="cofactor">
    <cofactor evidence="5">
        <name>pyridoxal 5'-phosphate</name>
        <dbReference type="ChEBI" id="CHEBI:597326"/>
    </cofactor>
    <text evidence="5">Binds 1 pyridoxal phosphate per subunit.</text>
</comment>
<dbReference type="EC" id="2.6.1.11" evidence="5"/>
<comment type="subcellular location">
    <subcellularLocation>
        <location evidence="5">Cytoplasm</location>
    </subcellularLocation>
</comment>
<dbReference type="Pfam" id="PF00202">
    <property type="entry name" value="Aminotran_3"/>
    <property type="match status" value="1"/>
</dbReference>
<dbReference type="PROSITE" id="PS00600">
    <property type="entry name" value="AA_TRANSFER_CLASS_3"/>
    <property type="match status" value="1"/>
</dbReference>
<sequence length="388" mass="42459">MSSLFPTYAKWEVEAEKGQGTYLFDQNGKQYIDFVQGIAVSNLGHCHPKVTEVVKSQLDTLWHSSNLFQIEKQEEVAKVLVENSVADCAFFCNSGAEANEAAIKLARKATGKHKIITLQNSFHGRTFATMSATGQEKIHTGFGPLVSSFVYAPLNDIEALKELIDDDVAAIMVEVVQGEGGVRVMEQSYANELTQLTQQHQILLIIDEVQTGIGRTALAFAYQHFGLSPDIITLAKGLGNGFPVGAMLGKAHLKPYFQAGSHGSTFGGNPLAMTAAKAVLEEIFDEDFYNEIKEKANDLKASLQKELANFSIIKEVRGLGFLIGVECTKPIDKILRKTREKGLLVLPAGPNVIRLLPPLNVTYEQMNEAVHILADSIKEVYETSSVSL</sequence>
<evidence type="ECO:0000313" key="6">
    <source>
        <dbReference type="EMBL" id="KGA97384.1"/>
    </source>
</evidence>
<dbReference type="CDD" id="cd00610">
    <property type="entry name" value="OAT_like"/>
    <property type="match status" value="1"/>
</dbReference>
<feature type="binding site" evidence="5">
    <location>
        <position position="265"/>
    </location>
    <ligand>
        <name>pyridoxal 5'-phosphate</name>
        <dbReference type="ChEBI" id="CHEBI:597326"/>
    </ligand>
</feature>
<dbReference type="HAMAP" id="MF_01107">
    <property type="entry name" value="ArgD_aminotrans_3"/>
    <property type="match status" value="1"/>
</dbReference>
<comment type="miscellaneous">
    <text evidence="5">May also have succinyldiaminopimelate aminotransferase activity, thus carrying out the corresponding step in lysine biosynthesis.</text>
</comment>
<dbReference type="GO" id="GO:0006526">
    <property type="term" value="P:L-arginine biosynthetic process"/>
    <property type="evidence" value="ECO:0007669"/>
    <property type="project" value="UniProtKB-UniRule"/>
</dbReference>
<keyword evidence="8" id="KW-1185">Reference proteome</keyword>
<dbReference type="RefSeq" id="WP_004428288.1">
    <property type="nucleotide sequence ID" value="NZ_ALPT02000031.1"/>
</dbReference>
<accession>A0A094WHW7</accession>
<dbReference type="eggNOG" id="COG4992">
    <property type="taxonomic scope" value="Bacteria"/>
</dbReference>
<dbReference type="PIRSF" id="PIRSF000521">
    <property type="entry name" value="Transaminase_4ab_Lys_Orn"/>
    <property type="match status" value="1"/>
</dbReference>
<dbReference type="SUPFAM" id="SSF53383">
    <property type="entry name" value="PLP-dependent transferases"/>
    <property type="match status" value="1"/>
</dbReference>
<dbReference type="UniPathway" id="UPA00068">
    <property type="reaction ID" value="UER00109"/>
</dbReference>
<dbReference type="NCBIfam" id="TIGR00707">
    <property type="entry name" value="argD"/>
    <property type="match status" value="1"/>
</dbReference>
<name>A0A094WHW7_ALKAL</name>
<organism evidence="6 8">
    <name type="scientific">Alkalihalobacillus alcalophilus ATCC 27647 = CGMCC 1.3604</name>
    <dbReference type="NCBI Taxonomy" id="1218173"/>
    <lineage>
        <taxon>Bacteria</taxon>
        <taxon>Bacillati</taxon>
        <taxon>Bacillota</taxon>
        <taxon>Bacilli</taxon>
        <taxon>Bacillales</taxon>
        <taxon>Bacillaceae</taxon>
        <taxon>Alkalihalobacillus</taxon>
    </lineage>
</organism>
<comment type="caution">
    <text evidence="6">The sequence shown here is derived from an EMBL/GenBank/DDBJ whole genome shotgun (WGS) entry which is preliminary data.</text>
</comment>
<evidence type="ECO:0000313" key="9">
    <source>
        <dbReference type="Proteomes" id="UP000297014"/>
    </source>
</evidence>
<keyword evidence="5" id="KW-0963">Cytoplasm</keyword>
<keyword evidence="3 5" id="KW-0808">Transferase</keyword>
<comment type="catalytic activity">
    <reaction evidence="5">
        <text>N(2)-acetyl-L-ornithine + 2-oxoglutarate = N-acetyl-L-glutamate 5-semialdehyde + L-glutamate</text>
        <dbReference type="Rhea" id="RHEA:18049"/>
        <dbReference type="ChEBI" id="CHEBI:16810"/>
        <dbReference type="ChEBI" id="CHEBI:29123"/>
        <dbReference type="ChEBI" id="CHEBI:29985"/>
        <dbReference type="ChEBI" id="CHEBI:57805"/>
        <dbReference type="EC" id="2.6.1.11"/>
    </reaction>
</comment>
<comment type="subunit">
    <text evidence="5">Homodimer.</text>
</comment>
<reference evidence="7 9" key="2">
    <citation type="submission" date="2014-01" db="EMBL/GenBank/DDBJ databases">
        <title>Draft genome sequencing of Bacillus alcalophilus CGMCC 1.3604.</title>
        <authorList>
            <person name="Yang J."/>
            <person name="Diao L."/>
            <person name="Yang S."/>
        </authorList>
    </citation>
    <scope>NUCLEOTIDE SEQUENCE [LARGE SCALE GENOMIC DNA]</scope>
    <source>
        <strain evidence="7 9">CGMCC 1.3604</strain>
    </source>
</reference>
<dbReference type="NCBIfam" id="NF002797">
    <property type="entry name" value="PRK02936.1"/>
    <property type="match status" value="1"/>
</dbReference>
<evidence type="ECO:0000256" key="2">
    <source>
        <dbReference type="ARBA" id="ARBA00022605"/>
    </source>
</evidence>
<dbReference type="Proteomes" id="UP000297014">
    <property type="component" value="Unassembled WGS sequence"/>
</dbReference>
<keyword evidence="2 5" id="KW-0028">Amino-acid biosynthesis</keyword>
<dbReference type="InterPro" id="IPR004636">
    <property type="entry name" value="AcOrn/SuccOrn_fam"/>
</dbReference>
<dbReference type="PANTHER" id="PTHR11986:SF79">
    <property type="entry name" value="ACETYLORNITHINE AMINOTRANSFERASE, MITOCHONDRIAL"/>
    <property type="match status" value="1"/>
</dbReference>
<keyword evidence="5" id="KW-0055">Arginine biosynthesis</keyword>
<dbReference type="STRING" id="1218173.BALCAV_0210770"/>
<protein>
    <recommendedName>
        <fullName evidence="5">Acetylornithine aminotransferase</fullName>
        <shortName evidence="5">ACOAT</shortName>
        <ecNumber evidence="5">2.6.1.11</ecNumber>
    </recommendedName>
</protein>
<dbReference type="InterPro" id="IPR049704">
    <property type="entry name" value="Aminotrans_3_PPA_site"/>
</dbReference>
<dbReference type="AlphaFoldDB" id="A0A094WHW7"/>
<dbReference type="Gene3D" id="3.40.640.10">
    <property type="entry name" value="Type I PLP-dependent aspartate aminotransferase-like (Major domain)"/>
    <property type="match status" value="1"/>
</dbReference>